<sequence length="85" mass="8915">PGVSMDSGDSHTLRKAQALAICAKAGDEASGRLLIGPASHGKYRTCDDCNVEQPLKNVLADLACSLRRVGSEHGLVVVVTNHMTT</sequence>
<gene>
    <name evidence="1" type="primary">CPK1</name>
    <name evidence="1" type="ORF">SNEC2469_LOCUS18489</name>
</gene>
<keyword evidence="2" id="KW-1185">Reference proteome</keyword>
<reference evidence="1" key="1">
    <citation type="submission" date="2021-02" db="EMBL/GenBank/DDBJ databases">
        <authorList>
            <person name="Dougan E. K."/>
            <person name="Rhodes N."/>
            <person name="Thang M."/>
            <person name="Chan C."/>
        </authorList>
    </citation>
    <scope>NUCLEOTIDE SEQUENCE</scope>
</reference>
<accession>A0A812VQG4</accession>
<feature type="non-terminal residue" evidence="1">
    <location>
        <position position="85"/>
    </location>
</feature>
<comment type="caution">
    <text evidence="1">The sequence shown here is derived from an EMBL/GenBank/DDBJ whole genome shotgun (WGS) entry which is preliminary data.</text>
</comment>
<dbReference type="EMBL" id="CAJNJA010031159">
    <property type="protein sequence ID" value="CAE7653640.1"/>
    <property type="molecule type" value="Genomic_DNA"/>
</dbReference>
<dbReference type="Proteomes" id="UP000601435">
    <property type="component" value="Unassembled WGS sequence"/>
</dbReference>
<name>A0A812VQG4_9DINO</name>
<evidence type="ECO:0000313" key="2">
    <source>
        <dbReference type="Proteomes" id="UP000601435"/>
    </source>
</evidence>
<protein>
    <submittedName>
        <fullName evidence="1">CPK1 protein</fullName>
    </submittedName>
</protein>
<dbReference type="AlphaFoldDB" id="A0A812VQG4"/>
<feature type="non-terminal residue" evidence="1">
    <location>
        <position position="1"/>
    </location>
</feature>
<organism evidence="1 2">
    <name type="scientific">Symbiodinium necroappetens</name>
    <dbReference type="NCBI Taxonomy" id="1628268"/>
    <lineage>
        <taxon>Eukaryota</taxon>
        <taxon>Sar</taxon>
        <taxon>Alveolata</taxon>
        <taxon>Dinophyceae</taxon>
        <taxon>Suessiales</taxon>
        <taxon>Symbiodiniaceae</taxon>
        <taxon>Symbiodinium</taxon>
    </lineage>
</organism>
<proteinExistence type="predicted"/>
<evidence type="ECO:0000313" key="1">
    <source>
        <dbReference type="EMBL" id="CAE7653640.1"/>
    </source>
</evidence>